<keyword evidence="1" id="KW-0472">Membrane</keyword>
<dbReference type="AlphaFoldDB" id="A0A9J2PJ68"/>
<keyword evidence="2" id="KW-1185">Reference proteome</keyword>
<feature type="transmembrane region" description="Helical" evidence="1">
    <location>
        <begin position="125"/>
        <end position="144"/>
    </location>
</feature>
<reference evidence="3" key="1">
    <citation type="submission" date="2023-03" db="UniProtKB">
        <authorList>
            <consortium name="WormBaseParasite"/>
        </authorList>
    </citation>
    <scope>IDENTIFICATION</scope>
</reference>
<sequence length="300" mass="33684">MPRVLRNQAECEKRLLMMSMQVSAARRNIANNVRLGRQGHHEQQCAIDERSVGKWLQEVAGNRRSGIFEEILACRIAACSSSDETNAENSAGLLQSPSPAQQILDVRETIEYSLPPAAGRFRREVIIAIAFSYSLYLLFIFALGNMEVLDRENRLKEAIQIRKKLNEVTNKYECVLSLSMFCNKLCSCARFAIGADDRRDKFLFGNEAECITKLENANCVCSINALQWSSWSICDASGFMHRIRSFGDHLIDTSSVDSESVIHETEICHYTEIQSATSSTSSYDNSTIIIGSNDSLTLWT</sequence>
<organism evidence="2 3">
    <name type="scientific">Ascaris lumbricoides</name>
    <name type="common">Giant roundworm</name>
    <dbReference type="NCBI Taxonomy" id="6252"/>
    <lineage>
        <taxon>Eukaryota</taxon>
        <taxon>Metazoa</taxon>
        <taxon>Ecdysozoa</taxon>
        <taxon>Nematoda</taxon>
        <taxon>Chromadorea</taxon>
        <taxon>Rhabditida</taxon>
        <taxon>Spirurina</taxon>
        <taxon>Ascaridomorpha</taxon>
        <taxon>Ascaridoidea</taxon>
        <taxon>Ascarididae</taxon>
        <taxon>Ascaris</taxon>
    </lineage>
</organism>
<dbReference type="Proteomes" id="UP000036681">
    <property type="component" value="Unplaced"/>
</dbReference>
<keyword evidence="1" id="KW-1133">Transmembrane helix</keyword>
<evidence type="ECO:0000313" key="2">
    <source>
        <dbReference type="Proteomes" id="UP000036681"/>
    </source>
</evidence>
<keyword evidence="1" id="KW-0812">Transmembrane</keyword>
<dbReference type="WBParaSite" id="ALUE_0000937401-mRNA-1">
    <property type="protein sequence ID" value="ALUE_0000937401-mRNA-1"/>
    <property type="gene ID" value="ALUE_0000937401"/>
</dbReference>
<protein>
    <submittedName>
        <fullName evidence="3">Uncharacterized protein</fullName>
    </submittedName>
</protein>
<evidence type="ECO:0000256" key="1">
    <source>
        <dbReference type="SAM" id="Phobius"/>
    </source>
</evidence>
<accession>A0A9J2PJ68</accession>
<name>A0A9J2PJ68_ASCLU</name>
<evidence type="ECO:0000313" key="3">
    <source>
        <dbReference type="WBParaSite" id="ALUE_0000937401-mRNA-1"/>
    </source>
</evidence>
<proteinExistence type="predicted"/>